<proteinExistence type="predicted"/>
<feature type="domain" description="Cytochrome c assembly protein" evidence="2">
    <location>
        <begin position="14"/>
        <end position="89"/>
    </location>
</feature>
<dbReference type="RefSeq" id="WP_268245567.1">
    <property type="nucleotide sequence ID" value="NZ_BNAD01000027.1"/>
</dbReference>
<protein>
    <recommendedName>
        <fullName evidence="2">Cytochrome c assembly protein domain-containing protein</fullName>
    </recommendedName>
</protein>
<reference evidence="4" key="1">
    <citation type="journal article" date="2019" name="Int. J. Syst. Evol. Microbiol.">
        <title>The Global Catalogue of Microorganisms (GCM) 10K type strain sequencing project: providing services to taxonomists for standard genome sequencing and annotation.</title>
        <authorList>
            <consortium name="The Broad Institute Genomics Platform"/>
            <consortium name="The Broad Institute Genome Sequencing Center for Infectious Disease"/>
            <person name="Wu L."/>
            <person name="Ma J."/>
        </authorList>
    </citation>
    <scope>NUCLEOTIDE SEQUENCE [LARGE SCALE GENOMIC DNA]</scope>
    <source>
        <strain evidence="4">CGMCC 1.12791</strain>
    </source>
</reference>
<sequence length="100" mass="10375">MYEFTLAGAMAASVALVFGLRNEVIRPLAAWAVLIVLLALGLAIAVLWTPAGELVPVLDSYRLVVHVAAAVTAGGIFTLGFVSAVAYLIRAGQGRDEAGH</sequence>
<evidence type="ECO:0000313" key="3">
    <source>
        <dbReference type="EMBL" id="GHE19474.1"/>
    </source>
</evidence>
<dbReference type="InterPro" id="IPR002541">
    <property type="entry name" value="Cyt_c_assembly"/>
</dbReference>
<feature type="transmembrane region" description="Helical" evidence="1">
    <location>
        <begin position="63"/>
        <end position="89"/>
    </location>
</feature>
<dbReference type="Proteomes" id="UP000597341">
    <property type="component" value="Unassembled WGS sequence"/>
</dbReference>
<dbReference type="Pfam" id="PF01578">
    <property type="entry name" value="Cytochrom_C_asm"/>
    <property type="match status" value="1"/>
</dbReference>
<feature type="transmembrane region" description="Helical" evidence="1">
    <location>
        <begin position="29"/>
        <end position="51"/>
    </location>
</feature>
<name>A0ABQ3HTD2_9ACTN</name>
<comment type="caution">
    <text evidence="3">The sequence shown here is derived from an EMBL/GenBank/DDBJ whole genome shotgun (WGS) entry which is preliminary data.</text>
</comment>
<keyword evidence="1" id="KW-0472">Membrane</keyword>
<evidence type="ECO:0000256" key="1">
    <source>
        <dbReference type="SAM" id="Phobius"/>
    </source>
</evidence>
<gene>
    <name evidence="3" type="ORF">GCM10011376_40840</name>
</gene>
<keyword evidence="4" id="KW-1185">Reference proteome</keyword>
<organism evidence="3 4">
    <name type="scientific">Nocardioides flavus</name>
    <name type="common">ex Wang et al. 2016</name>
    <dbReference type="NCBI Taxonomy" id="2058780"/>
    <lineage>
        <taxon>Bacteria</taxon>
        <taxon>Bacillati</taxon>
        <taxon>Actinomycetota</taxon>
        <taxon>Actinomycetes</taxon>
        <taxon>Propionibacteriales</taxon>
        <taxon>Nocardioidaceae</taxon>
        <taxon>Nocardioides</taxon>
    </lineage>
</organism>
<evidence type="ECO:0000259" key="2">
    <source>
        <dbReference type="Pfam" id="PF01578"/>
    </source>
</evidence>
<dbReference type="EMBL" id="BNAD01000027">
    <property type="protein sequence ID" value="GHE19474.1"/>
    <property type="molecule type" value="Genomic_DNA"/>
</dbReference>
<accession>A0ABQ3HTD2</accession>
<keyword evidence="1" id="KW-1133">Transmembrane helix</keyword>
<evidence type="ECO:0000313" key="4">
    <source>
        <dbReference type="Proteomes" id="UP000597341"/>
    </source>
</evidence>
<keyword evidence="1" id="KW-0812">Transmembrane</keyword>